<dbReference type="InterPro" id="IPR020843">
    <property type="entry name" value="ER"/>
</dbReference>
<dbReference type="CDD" id="cd08267">
    <property type="entry name" value="MDR1"/>
    <property type="match status" value="1"/>
</dbReference>
<comment type="caution">
    <text evidence="2">The sequence shown here is derived from an EMBL/GenBank/DDBJ whole genome shotgun (WGS) entry which is preliminary data.</text>
</comment>
<keyword evidence="3" id="KW-1185">Reference proteome</keyword>
<name>A0ABR8GKC8_9CYAN</name>
<evidence type="ECO:0000313" key="2">
    <source>
        <dbReference type="EMBL" id="MBD2603608.1"/>
    </source>
</evidence>
<evidence type="ECO:0000259" key="1">
    <source>
        <dbReference type="SMART" id="SM00829"/>
    </source>
</evidence>
<protein>
    <submittedName>
        <fullName evidence="2">NAD(P)-dependent alcohol dehydrogenase</fullName>
    </submittedName>
</protein>
<dbReference type="InterPro" id="IPR052733">
    <property type="entry name" value="Chloroplast_QOR"/>
</dbReference>
<feature type="domain" description="Enoyl reductase (ER)" evidence="1">
    <location>
        <begin position="10"/>
        <end position="311"/>
    </location>
</feature>
<dbReference type="InterPro" id="IPR011032">
    <property type="entry name" value="GroES-like_sf"/>
</dbReference>
<accession>A0ABR8GKC8</accession>
<organism evidence="2 3">
    <name type="scientific">Scytonema hofmannii FACHB-248</name>
    <dbReference type="NCBI Taxonomy" id="1842502"/>
    <lineage>
        <taxon>Bacteria</taxon>
        <taxon>Bacillati</taxon>
        <taxon>Cyanobacteriota</taxon>
        <taxon>Cyanophyceae</taxon>
        <taxon>Nostocales</taxon>
        <taxon>Scytonemataceae</taxon>
        <taxon>Scytonema</taxon>
    </lineage>
</organism>
<dbReference type="RefSeq" id="WP_029637396.1">
    <property type="nucleotide sequence ID" value="NZ_JACJTA010000004.1"/>
</dbReference>
<dbReference type="InterPro" id="IPR036291">
    <property type="entry name" value="NAD(P)-bd_dom_sf"/>
</dbReference>
<dbReference type="PANTHER" id="PTHR44013:SF1">
    <property type="entry name" value="ZINC-TYPE ALCOHOL DEHYDROGENASE-LIKE PROTEIN C16A3.02C"/>
    <property type="match status" value="1"/>
</dbReference>
<dbReference type="Gene3D" id="3.40.50.720">
    <property type="entry name" value="NAD(P)-binding Rossmann-like Domain"/>
    <property type="match status" value="1"/>
</dbReference>
<proteinExistence type="predicted"/>
<reference evidence="2 3" key="1">
    <citation type="journal article" date="2020" name="ISME J.">
        <title>Comparative genomics reveals insights into cyanobacterial evolution and habitat adaptation.</title>
        <authorList>
            <person name="Chen M.Y."/>
            <person name="Teng W.K."/>
            <person name="Zhao L."/>
            <person name="Hu C.X."/>
            <person name="Zhou Y.K."/>
            <person name="Han B.P."/>
            <person name="Song L.R."/>
            <person name="Shu W.S."/>
        </authorList>
    </citation>
    <scope>NUCLEOTIDE SEQUENCE [LARGE SCALE GENOMIC DNA]</scope>
    <source>
        <strain evidence="2 3">FACHB-248</strain>
    </source>
</reference>
<dbReference type="Pfam" id="PF13602">
    <property type="entry name" value="ADH_zinc_N_2"/>
    <property type="match status" value="1"/>
</dbReference>
<dbReference type="Gene3D" id="3.90.180.10">
    <property type="entry name" value="Medium-chain alcohol dehydrogenases, catalytic domain"/>
    <property type="match status" value="1"/>
</dbReference>
<gene>
    <name evidence="2" type="ORF">H6G81_03460</name>
</gene>
<dbReference type="SUPFAM" id="SSF50129">
    <property type="entry name" value="GroES-like"/>
    <property type="match status" value="1"/>
</dbReference>
<dbReference type="Proteomes" id="UP000660380">
    <property type="component" value="Unassembled WGS sequence"/>
</dbReference>
<dbReference type="Pfam" id="PF08240">
    <property type="entry name" value="ADH_N"/>
    <property type="match status" value="1"/>
</dbReference>
<dbReference type="SMART" id="SM00829">
    <property type="entry name" value="PKS_ER"/>
    <property type="match status" value="1"/>
</dbReference>
<evidence type="ECO:0000313" key="3">
    <source>
        <dbReference type="Proteomes" id="UP000660380"/>
    </source>
</evidence>
<dbReference type="EMBL" id="JACJTA010000004">
    <property type="protein sequence ID" value="MBD2603608.1"/>
    <property type="molecule type" value="Genomic_DNA"/>
</dbReference>
<dbReference type="InterPro" id="IPR013154">
    <property type="entry name" value="ADH-like_N"/>
</dbReference>
<sequence>MKAIAIRGYGSADVLQYEDLPTPKIKSDQLLVKVHAASVNPVDWKIRQGMLQLITGYAFPKILGFDLSGEVVEVGSDVTLFKPGDLIYACLSVAFGGAYAEYAAVPEKVAAMKPANMTFEEAASLPVAAGTSLQALRDLGNIQPLQSVLVNGASGGVGIFAVQLAKIFGAEVTAVCSSKNFDLVKSLGADRLIDYKQQNFTQDAARYDIIFDAVAKESFSSCKEVLKPNGIYITTLPSPDTFVQGALTALIPGKKAKFILFNCNTEDLTYLKDLIEAGKMRTVIDRTFPLNELAAAHTYSESERTVGKIAIAIA</sequence>
<dbReference type="SUPFAM" id="SSF51735">
    <property type="entry name" value="NAD(P)-binding Rossmann-fold domains"/>
    <property type="match status" value="1"/>
</dbReference>
<dbReference type="PANTHER" id="PTHR44013">
    <property type="entry name" value="ZINC-TYPE ALCOHOL DEHYDROGENASE-LIKE PROTEIN C16A3.02C"/>
    <property type="match status" value="1"/>
</dbReference>